<feature type="region of interest" description="Disordered" evidence="6">
    <location>
        <begin position="1"/>
        <end position="22"/>
    </location>
</feature>
<dbReference type="GO" id="GO:0019878">
    <property type="term" value="P:lysine biosynthetic process via aminoadipic acid"/>
    <property type="evidence" value="ECO:0007669"/>
    <property type="project" value="TreeGrafter"/>
</dbReference>
<evidence type="ECO:0000256" key="2">
    <source>
        <dbReference type="ARBA" id="ARBA00007441"/>
    </source>
</evidence>
<proteinExistence type="inferred from homology"/>
<comment type="cofactor">
    <cofactor evidence="1">
        <name>pyridoxal 5'-phosphate</name>
        <dbReference type="ChEBI" id="CHEBI:597326"/>
    </cofactor>
</comment>
<dbReference type="HOGENOM" id="CLU_1627101_0_0_1"/>
<keyword evidence="5" id="KW-0663">Pyridoxal phosphate</keyword>
<dbReference type="GO" id="GO:0009074">
    <property type="term" value="P:aromatic amino acid family catabolic process"/>
    <property type="evidence" value="ECO:0007669"/>
    <property type="project" value="TreeGrafter"/>
</dbReference>
<evidence type="ECO:0000256" key="4">
    <source>
        <dbReference type="ARBA" id="ARBA00022679"/>
    </source>
</evidence>
<dbReference type="PANTHER" id="PTHR42790:SF21">
    <property type="entry name" value="AROMATIC_AMINOADIPATE AMINOTRANSFERASE 1"/>
    <property type="match status" value="1"/>
</dbReference>
<dbReference type="Gene3D" id="3.40.640.10">
    <property type="entry name" value="Type I PLP-dependent aspartate aminotransferase-like (Major domain)"/>
    <property type="match status" value="1"/>
</dbReference>
<evidence type="ECO:0000256" key="5">
    <source>
        <dbReference type="ARBA" id="ARBA00022898"/>
    </source>
</evidence>
<accession>W9IQC4</accession>
<dbReference type="AlphaFoldDB" id="W9IQC4"/>
<evidence type="ECO:0000256" key="1">
    <source>
        <dbReference type="ARBA" id="ARBA00001933"/>
    </source>
</evidence>
<dbReference type="PANTHER" id="PTHR42790">
    <property type="entry name" value="AMINOTRANSFERASE"/>
    <property type="match status" value="1"/>
</dbReference>
<evidence type="ECO:0000256" key="3">
    <source>
        <dbReference type="ARBA" id="ARBA00022576"/>
    </source>
</evidence>
<sequence>MHPQTSRRVHQDTRSDLGGGLPSSEYFPISEIAVRVPTAPNFSEKQNLFDSPASGTQIAHIGKYDTTDGTSDYDISIAFNYGQATGSPQMMRWITEHVDLVYNPPYTVGSTGALEQTVRMLCDRFRDDSILTEDYTFATAMETFIPQGIKVFGINMDEQGQVG</sequence>
<name>W9IQC4_FUSOX</name>
<evidence type="ECO:0000313" key="8">
    <source>
        <dbReference type="Proteomes" id="UP000030753"/>
    </source>
</evidence>
<dbReference type="GO" id="GO:0008793">
    <property type="term" value="F:aromatic-amino-acid transaminase activity"/>
    <property type="evidence" value="ECO:0007669"/>
    <property type="project" value="TreeGrafter"/>
</dbReference>
<dbReference type="InterPro" id="IPR015421">
    <property type="entry name" value="PyrdxlP-dep_Trfase_major"/>
</dbReference>
<organism evidence="7 8">
    <name type="scientific">Fusarium oxysporum NRRL 32931</name>
    <dbReference type="NCBI Taxonomy" id="660029"/>
    <lineage>
        <taxon>Eukaryota</taxon>
        <taxon>Fungi</taxon>
        <taxon>Dikarya</taxon>
        <taxon>Ascomycota</taxon>
        <taxon>Pezizomycotina</taxon>
        <taxon>Sordariomycetes</taxon>
        <taxon>Hypocreomycetidae</taxon>
        <taxon>Hypocreales</taxon>
        <taxon>Nectriaceae</taxon>
        <taxon>Fusarium</taxon>
        <taxon>Fusarium oxysporum species complex</taxon>
    </lineage>
</organism>
<dbReference type="InterPro" id="IPR050859">
    <property type="entry name" value="Class-I_PLP-dep_aminotransf"/>
</dbReference>
<dbReference type="SUPFAM" id="SSF53383">
    <property type="entry name" value="PLP-dependent transferases"/>
    <property type="match status" value="1"/>
</dbReference>
<comment type="similarity">
    <text evidence="2">Belongs to the class-I pyridoxal-phosphate-dependent aminotransferase family.</text>
</comment>
<dbReference type="EMBL" id="JH717841">
    <property type="protein sequence ID" value="EWY94939.1"/>
    <property type="molecule type" value="Genomic_DNA"/>
</dbReference>
<keyword evidence="4 7" id="KW-0808">Transferase</keyword>
<evidence type="ECO:0000313" key="7">
    <source>
        <dbReference type="EMBL" id="EWY94939.1"/>
    </source>
</evidence>
<keyword evidence="3 7" id="KW-0032">Aminotransferase</keyword>
<reference evidence="7 8" key="1">
    <citation type="submission" date="2011-06" db="EMBL/GenBank/DDBJ databases">
        <title>The Genome Sequence of Fusarium oxysporum FOSC 3-a.</title>
        <authorList>
            <consortium name="The Broad Institute Genome Sequencing Platform"/>
            <person name="Ma L.-J."/>
            <person name="Gale L.R."/>
            <person name="Schwartz D.C."/>
            <person name="Zhou S."/>
            <person name="Corby-Kistler H."/>
            <person name="Young S.K."/>
            <person name="Zeng Q."/>
            <person name="Gargeya S."/>
            <person name="Fitzgerald M."/>
            <person name="Haas B."/>
            <person name="Abouelleil A."/>
            <person name="Alvarado L."/>
            <person name="Arachchi H.M."/>
            <person name="Berlin A."/>
            <person name="Brown A."/>
            <person name="Chapman S.B."/>
            <person name="Chen Z."/>
            <person name="Dunbar C."/>
            <person name="Freedman E."/>
            <person name="Gearin G."/>
            <person name="Gellesch M."/>
            <person name="Goldberg J."/>
            <person name="Griggs A."/>
            <person name="Gujja S."/>
            <person name="Heiman D."/>
            <person name="Howarth C."/>
            <person name="Larson L."/>
            <person name="Lui A."/>
            <person name="MacDonald P.J.P."/>
            <person name="Mehta T."/>
            <person name="Montmayeur A."/>
            <person name="Murphy C."/>
            <person name="Neiman D."/>
            <person name="Pearson M."/>
            <person name="Priest M."/>
            <person name="Roberts A."/>
            <person name="Saif S."/>
            <person name="Shea T."/>
            <person name="Shenoy N."/>
            <person name="Sisk P."/>
            <person name="Stolte C."/>
            <person name="Sykes S."/>
            <person name="Wortman J."/>
            <person name="Nusbaum C."/>
            <person name="Birren B."/>
        </authorList>
    </citation>
    <scope>NUCLEOTIDE SEQUENCE [LARGE SCALE GENOMIC DNA]</scope>
    <source>
        <strain evidence="8">FOSC 3-a</strain>
    </source>
</reference>
<gene>
    <name evidence="7" type="ORF">FOYG_04087</name>
</gene>
<protein>
    <submittedName>
        <fullName evidence="7">Aromatic amino acid aminotransferase I</fullName>
    </submittedName>
</protein>
<dbReference type="GO" id="GO:0006571">
    <property type="term" value="P:tyrosine biosynthetic process"/>
    <property type="evidence" value="ECO:0007669"/>
    <property type="project" value="TreeGrafter"/>
</dbReference>
<dbReference type="GO" id="GO:0047536">
    <property type="term" value="F:2-aminoadipate transaminase activity"/>
    <property type="evidence" value="ECO:0007669"/>
    <property type="project" value="TreeGrafter"/>
</dbReference>
<dbReference type="InterPro" id="IPR015424">
    <property type="entry name" value="PyrdxlP-dep_Trfase"/>
</dbReference>
<dbReference type="Proteomes" id="UP000030753">
    <property type="component" value="Unassembled WGS sequence"/>
</dbReference>
<evidence type="ECO:0000256" key="6">
    <source>
        <dbReference type="SAM" id="MobiDB-lite"/>
    </source>
</evidence>